<proteinExistence type="predicted"/>
<protein>
    <submittedName>
        <fullName evidence="1">Uncharacterized protein</fullName>
    </submittedName>
</protein>
<evidence type="ECO:0000313" key="1">
    <source>
        <dbReference type="EMBL" id="QJX80231.1"/>
    </source>
</evidence>
<evidence type="ECO:0000313" key="2">
    <source>
        <dbReference type="Proteomes" id="UP000501076"/>
    </source>
</evidence>
<dbReference type="EMBL" id="CP045273">
    <property type="protein sequence ID" value="QJX80231.1"/>
    <property type="molecule type" value="Genomic_DNA"/>
</dbReference>
<dbReference type="RefSeq" id="WP_171778214.1">
    <property type="nucleotide sequence ID" value="NZ_CP045273.1"/>
</dbReference>
<accession>A0A6M6DZB0</accession>
<geneLocation type="plasmid" evidence="2">
    <name>pfdu301a</name>
</geneLocation>
<dbReference type="Proteomes" id="UP000501076">
    <property type="component" value="Plasmid pFDU301A"/>
</dbReference>
<name>A0A6M6DZB0_PRIMG</name>
<organism evidence="1 2">
    <name type="scientific">Priestia megaterium</name>
    <name type="common">Bacillus megaterium</name>
    <dbReference type="NCBI Taxonomy" id="1404"/>
    <lineage>
        <taxon>Bacteria</taxon>
        <taxon>Bacillati</taxon>
        <taxon>Bacillota</taxon>
        <taxon>Bacilli</taxon>
        <taxon>Bacillales</taxon>
        <taxon>Bacillaceae</taxon>
        <taxon>Priestia</taxon>
    </lineage>
</organism>
<gene>
    <name evidence="1" type="ORF">FDZ14_29480</name>
</gene>
<dbReference type="AlphaFoldDB" id="A0A6M6DZB0"/>
<sequence length="110" mass="12618">MNNTLENNNLKIANEIRKQIMHLDFWALAGWGATDVSEHYRAVENGLAFKISTPRYQRGAWVKVVLNAMDTYNIEVLRIIGTEKKILGNLDDIYAEQLVEVIDSLIENKK</sequence>
<reference evidence="1 2" key="1">
    <citation type="submission" date="2019-10" db="EMBL/GenBank/DDBJ databases">
        <title>Complete genome sequences for adaption low water activity.</title>
        <authorList>
            <person name="Zhao L."/>
            <person name="Zhong J."/>
        </authorList>
    </citation>
    <scope>NUCLEOTIDE SEQUENCE [LARGE SCALE GENOMIC DNA]</scope>
    <source>
        <strain evidence="1 2">FDU301</strain>
        <plasmid evidence="2">pfdu301a</plasmid>
    </source>
</reference>
<keyword evidence="1" id="KW-0614">Plasmid</keyword>